<keyword evidence="1" id="KW-1133">Transmembrane helix</keyword>
<keyword evidence="1" id="KW-0472">Membrane</keyword>
<organism evidence="2 3">
    <name type="scientific">Sporosarcina gallistercoris</name>
    <dbReference type="NCBI Taxonomy" id="2762245"/>
    <lineage>
        <taxon>Bacteria</taxon>
        <taxon>Bacillati</taxon>
        <taxon>Bacillota</taxon>
        <taxon>Bacilli</taxon>
        <taxon>Bacillales</taxon>
        <taxon>Caryophanaceae</taxon>
        <taxon>Sporosarcina</taxon>
    </lineage>
</organism>
<keyword evidence="3" id="KW-1185">Reference proteome</keyword>
<reference evidence="2 3" key="1">
    <citation type="submission" date="2020-08" db="EMBL/GenBank/DDBJ databases">
        <title>A Genomic Blueprint of the Chicken Gut Microbiome.</title>
        <authorList>
            <person name="Gilroy R."/>
            <person name="Ravi A."/>
            <person name="Getino M."/>
            <person name="Pursley I."/>
            <person name="Horton D.L."/>
            <person name="Alikhan N.-F."/>
            <person name="Baker D."/>
            <person name="Gharbi K."/>
            <person name="Hall N."/>
            <person name="Watson M."/>
            <person name="Adriaenssens E.M."/>
            <person name="Foster-Nyarko E."/>
            <person name="Jarju S."/>
            <person name="Secka A."/>
            <person name="Antonio M."/>
            <person name="Oren A."/>
            <person name="Chaudhuri R."/>
            <person name="La Ragione R.M."/>
            <person name="Hildebrand F."/>
            <person name="Pallen M.J."/>
        </authorList>
    </citation>
    <scope>NUCLEOTIDE SEQUENCE [LARGE SCALE GENOMIC DNA]</scope>
    <source>
        <strain evidence="2 3">Sa3CUA8</strain>
    </source>
</reference>
<gene>
    <name evidence="2" type="ORF">H9659_04970</name>
</gene>
<dbReference type="EMBL" id="JACSQY010000002">
    <property type="protein sequence ID" value="MBD7907687.1"/>
    <property type="molecule type" value="Genomic_DNA"/>
</dbReference>
<evidence type="ECO:0008006" key="4">
    <source>
        <dbReference type="Google" id="ProtNLM"/>
    </source>
</evidence>
<evidence type="ECO:0000256" key="1">
    <source>
        <dbReference type="SAM" id="Phobius"/>
    </source>
</evidence>
<name>A0ABR8PHN5_9BACL</name>
<evidence type="ECO:0000313" key="2">
    <source>
        <dbReference type="EMBL" id="MBD7907687.1"/>
    </source>
</evidence>
<comment type="caution">
    <text evidence="2">The sequence shown here is derived from an EMBL/GenBank/DDBJ whole genome shotgun (WGS) entry which is preliminary data.</text>
</comment>
<proteinExistence type="predicted"/>
<protein>
    <recommendedName>
        <fullName evidence="4">WD40 repeat domain-containing protein</fullName>
    </recommendedName>
</protein>
<sequence>MTNRVQNHLDATLEERLVLEYTVKQRILYQAQQRLVSEGPPKRTVVKPLLTAAVFVVVASVLLVPYVQQEQQERTFQEFISKETIQKVIVPNVTYPSLINSIYVEENAEIIHTDEGGIYSYSIDDQAETVLVASTERIEFSSVDLAANENWVIWGGRGIHILNRQTGEQHVLLEGYGSFQLVGDQMIYLGLSEMPAYYVYDLNKEEKLLLHEIEGGGSSPAVTKEWLAVAEEVEEDNGNSLNVSIYNLENQELIQTYTLPYESFSYLTLGDDRIYGKFSSNGSDASLGYLDLATGKVHILDVPENSAYAIYDDYLALSVTKGESDTVKLFRLKESTAEPITMLDGVGERLVKPRFNESGKLIVNGEGPETPLYVIDTKKPQGN</sequence>
<accession>A0ABR8PHN5</accession>
<feature type="transmembrane region" description="Helical" evidence="1">
    <location>
        <begin position="49"/>
        <end position="67"/>
    </location>
</feature>
<dbReference type="SUPFAM" id="SSF69304">
    <property type="entry name" value="Tricorn protease N-terminal domain"/>
    <property type="match status" value="1"/>
</dbReference>
<dbReference type="RefSeq" id="WP_191688815.1">
    <property type="nucleotide sequence ID" value="NZ_JACSQY010000002.1"/>
</dbReference>
<evidence type="ECO:0000313" key="3">
    <source>
        <dbReference type="Proteomes" id="UP000659496"/>
    </source>
</evidence>
<keyword evidence="1" id="KW-0812">Transmembrane</keyword>
<dbReference type="Proteomes" id="UP000659496">
    <property type="component" value="Unassembled WGS sequence"/>
</dbReference>